<dbReference type="Pfam" id="PF02771">
    <property type="entry name" value="Acyl-CoA_dh_N"/>
    <property type="match status" value="1"/>
</dbReference>
<dbReference type="Gene3D" id="2.40.110.10">
    <property type="entry name" value="Butyryl-CoA Dehydrogenase, subunit A, domain 2"/>
    <property type="match status" value="1"/>
</dbReference>
<accession>A0A931LTK1</accession>
<dbReference type="InterPro" id="IPR036250">
    <property type="entry name" value="AcylCo_DH-like_C"/>
</dbReference>
<dbReference type="InterPro" id="IPR013786">
    <property type="entry name" value="AcylCoA_DH/ox_N"/>
</dbReference>
<evidence type="ECO:0000259" key="1">
    <source>
        <dbReference type="Pfam" id="PF02771"/>
    </source>
</evidence>
<dbReference type="SUPFAM" id="SSF47203">
    <property type="entry name" value="Acyl-CoA dehydrogenase C-terminal domain-like"/>
    <property type="match status" value="1"/>
</dbReference>
<organism evidence="2 3">
    <name type="scientific">Fimbriimonas ginsengisoli</name>
    <dbReference type="NCBI Taxonomy" id="1005039"/>
    <lineage>
        <taxon>Bacteria</taxon>
        <taxon>Bacillati</taxon>
        <taxon>Armatimonadota</taxon>
        <taxon>Fimbriimonadia</taxon>
        <taxon>Fimbriimonadales</taxon>
        <taxon>Fimbriimonadaceae</taxon>
        <taxon>Fimbriimonas</taxon>
    </lineage>
</organism>
<dbReference type="InterPro" id="IPR009100">
    <property type="entry name" value="AcylCoA_DH/oxidase_NM_dom_sf"/>
</dbReference>
<dbReference type="InterPro" id="IPR046373">
    <property type="entry name" value="Acyl-CoA_Oxase/DH_mid-dom_sf"/>
</dbReference>
<gene>
    <name evidence="2" type="ORF">HYR64_00500</name>
</gene>
<dbReference type="GO" id="GO:0050660">
    <property type="term" value="F:flavin adenine dinucleotide binding"/>
    <property type="evidence" value="ECO:0007669"/>
    <property type="project" value="InterPro"/>
</dbReference>
<dbReference type="AlphaFoldDB" id="A0A931LTK1"/>
<proteinExistence type="predicted"/>
<dbReference type="EMBL" id="JACOSL010000003">
    <property type="protein sequence ID" value="MBI1755571.1"/>
    <property type="molecule type" value="Genomic_DNA"/>
</dbReference>
<protein>
    <submittedName>
        <fullName evidence="2">Acyl-CoA/acyl-ACP dehydrogenase</fullName>
    </submittedName>
</protein>
<dbReference type="PANTHER" id="PTHR43884:SF12">
    <property type="entry name" value="ISOVALERYL-COA DEHYDROGENASE, MITOCHONDRIAL-RELATED"/>
    <property type="match status" value="1"/>
</dbReference>
<dbReference type="Gene3D" id="1.10.540.10">
    <property type="entry name" value="Acyl-CoA dehydrogenase/oxidase, N-terminal domain"/>
    <property type="match status" value="1"/>
</dbReference>
<dbReference type="Proteomes" id="UP000727962">
    <property type="component" value="Unassembled WGS sequence"/>
</dbReference>
<dbReference type="GO" id="GO:0003995">
    <property type="term" value="F:acyl-CoA dehydrogenase activity"/>
    <property type="evidence" value="ECO:0007669"/>
    <property type="project" value="TreeGrafter"/>
</dbReference>
<evidence type="ECO:0000313" key="2">
    <source>
        <dbReference type="EMBL" id="MBI1755571.1"/>
    </source>
</evidence>
<dbReference type="PANTHER" id="PTHR43884">
    <property type="entry name" value="ACYL-COA DEHYDROGENASE"/>
    <property type="match status" value="1"/>
</dbReference>
<evidence type="ECO:0000313" key="3">
    <source>
        <dbReference type="Proteomes" id="UP000727962"/>
    </source>
</evidence>
<reference evidence="2" key="1">
    <citation type="submission" date="2020-07" db="EMBL/GenBank/DDBJ databases">
        <title>Huge and variable diversity of episymbiotic CPR bacteria and DPANN archaea in groundwater ecosystems.</title>
        <authorList>
            <person name="He C.Y."/>
            <person name="Keren R."/>
            <person name="Whittaker M."/>
            <person name="Farag I.F."/>
            <person name="Doudna J."/>
            <person name="Cate J.H.D."/>
            <person name="Banfield J.F."/>
        </authorList>
    </citation>
    <scope>NUCLEOTIDE SEQUENCE</scope>
    <source>
        <strain evidence="2">NC_groundwater_17_Pr7_B-0.1um_64_12</strain>
    </source>
</reference>
<dbReference type="SUPFAM" id="SSF56645">
    <property type="entry name" value="Acyl-CoA dehydrogenase NM domain-like"/>
    <property type="match status" value="1"/>
</dbReference>
<name>A0A931LTK1_FIMGI</name>
<dbReference type="InterPro" id="IPR037069">
    <property type="entry name" value="AcylCoA_DH/ox_N_sf"/>
</dbReference>
<feature type="domain" description="Acyl-CoA dehydrogenase/oxidase N-terminal" evidence="1">
    <location>
        <begin position="4"/>
        <end position="108"/>
    </location>
</feature>
<sequence>MNPILKTAFDYLETEVAPSAQRIDQDAEALRTALGGLASRSLLALRRPARYGGPDLPEAEFRAFQEEVARRSGALSFLQTQHQSAVSLIAKGDNQALQEAYLPLMADGRKLVGIGFSQLRRPGPPIMRAEPVTGGYRLEGHVPWVTGWTFFPEFLIAAALPDGSAVFAVVPLVESPGVKLSPAMRLAAMETALTVTADFEQFFVPDTLVSSIQPAGWIRTNDQINVALQRHFALGCAQAGIDIVAAAARAKGTDWMLAASAVLEEELKACREATADVPEGEAATTDRLRARAWAIELAARCAQAAVAVSSGKANSLDHPAQRVYREALVYTVSAQTSAIMEATLERLARRP</sequence>
<comment type="caution">
    <text evidence="2">The sequence shown here is derived from an EMBL/GenBank/DDBJ whole genome shotgun (WGS) entry which is preliminary data.</text>
</comment>